<gene>
    <name evidence="15" type="ORF">E3O42_04460</name>
</gene>
<comment type="similarity">
    <text evidence="3">Belongs to the peptidase M1 family.</text>
</comment>
<evidence type="ECO:0000256" key="7">
    <source>
        <dbReference type="ARBA" id="ARBA00022723"/>
    </source>
</evidence>
<protein>
    <recommendedName>
        <fullName evidence="5">Aminopeptidase N</fullName>
        <ecNumber evidence="4">3.4.11.2</ecNumber>
    </recommendedName>
    <alternativeName>
        <fullName evidence="11">Alanine aminopeptidase</fullName>
    </alternativeName>
    <alternativeName>
        <fullName evidence="12">Lysyl aminopeptidase</fullName>
    </alternativeName>
</protein>
<keyword evidence="7" id="KW-0479">Metal-binding</keyword>
<dbReference type="EC" id="3.4.11.2" evidence="4"/>
<evidence type="ECO:0000313" key="15">
    <source>
        <dbReference type="EMBL" id="TFC04758.1"/>
    </source>
</evidence>
<dbReference type="GO" id="GO:0016285">
    <property type="term" value="F:alanyl aminopeptidase activity"/>
    <property type="evidence" value="ECO:0007669"/>
    <property type="project" value="UniProtKB-EC"/>
</dbReference>
<dbReference type="Pfam" id="PF01433">
    <property type="entry name" value="Peptidase_M1"/>
    <property type="match status" value="1"/>
</dbReference>
<reference evidence="15 16" key="1">
    <citation type="submission" date="2019-03" db="EMBL/GenBank/DDBJ databases">
        <title>Genomics of glacier-inhabiting Cryobacterium strains.</title>
        <authorList>
            <person name="Liu Q."/>
            <person name="Xin Y.-H."/>
        </authorList>
    </citation>
    <scope>NUCLEOTIDE SEQUENCE [LARGE SCALE GENOMIC DNA]</scope>
    <source>
        <strain evidence="15 16">RHLS22-1</strain>
    </source>
</reference>
<evidence type="ECO:0000259" key="13">
    <source>
        <dbReference type="Pfam" id="PF01433"/>
    </source>
</evidence>
<dbReference type="SUPFAM" id="SSF63737">
    <property type="entry name" value="Leukotriene A4 hydrolase N-terminal domain"/>
    <property type="match status" value="1"/>
</dbReference>
<comment type="caution">
    <text evidence="15">The sequence shown here is derived from an EMBL/GenBank/DDBJ whole genome shotgun (WGS) entry which is preliminary data.</text>
</comment>
<evidence type="ECO:0000256" key="5">
    <source>
        <dbReference type="ARBA" id="ARBA00015611"/>
    </source>
</evidence>
<feature type="domain" description="Aminopeptidase N-like N-terminal" evidence="14">
    <location>
        <begin position="36"/>
        <end position="207"/>
    </location>
</feature>
<dbReference type="Pfam" id="PF17900">
    <property type="entry name" value="Peptidase_M1_N"/>
    <property type="match status" value="1"/>
</dbReference>
<keyword evidence="9" id="KW-0862">Zinc</keyword>
<keyword evidence="6" id="KW-0645">Protease</keyword>
<dbReference type="PANTHER" id="PTHR11533">
    <property type="entry name" value="PROTEASE M1 ZINC METALLOPROTEASE"/>
    <property type="match status" value="1"/>
</dbReference>
<comment type="cofactor">
    <cofactor evidence="2">
        <name>Zn(2+)</name>
        <dbReference type="ChEBI" id="CHEBI:29105"/>
    </cofactor>
</comment>
<evidence type="ECO:0000256" key="4">
    <source>
        <dbReference type="ARBA" id="ARBA00012564"/>
    </source>
</evidence>
<keyword evidence="8" id="KW-0378">Hydrolase</keyword>
<dbReference type="InterPro" id="IPR027268">
    <property type="entry name" value="Peptidase_M4/M1_CTD_sf"/>
</dbReference>
<keyword evidence="10" id="KW-0482">Metalloprotease</keyword>
<evidence type="ECO:0000259" key="14">
    <source>
        <dbReference type="Pfam" id="PF17900"/>
    </source>
</evidence>
<dbReference type="EMBL" id="SOFL01000012">
    <property type="protein sequence ID" value="TFC04758.1"/>
    <property type="molecule type" value="Genomic_DNA"/>
</dbReference>
<evidence type="ECO:0000313" key="16">
    <source>
        <dbReference type="Proteomes" id="UP000297907"/>
    </source>
</evidence>
<dbReference type="InterPro" id="IPR001930">
    <property type="entry name" value="Peptidase_M1"/>
</dbReference>
<evidence type="ECO:0000256" key="9">
    <source>
        <dbReference type="ARBA" id="ARBA00022833"/>
    </source>
</evidence>
<evidence type="ECO:0000256" key="1">
    <source>
        <dbReference type="ARBA" id="ARBA00000098"/>
    </source>
</evidence>
<dbReference type="InterPro" id="IPR014782">
    <property type="entry name" value="Peptidase_M1_dom"/>
</dbReference>
<dbReference type="GO" id="GO:0006508">
    <property type="term" value="P:proteolysis"/>
    <property type="evidence" value="ECO:0007669"/>
    <property type="project" value="UniProtKB-KW"/>
</dbReference>
<dbReference type="Proteomes" id="UP000297907">
    <property type="component" value="Unassembled WGS sequence"/>
</dbReference>
<name>A0A4R8W8G2_9MICO</name>
<evidence type="ECO:0000256" key="11">
    <source>
        <dbReference type="ARBA" id="ARBA00029811"/>
    </source>
</evidence>
<keyword evidence="16" id="KW-1185">Reference proteome</keyword>
<dbReference type="PANTHER" id="PTHR11533:SF297">
    <property type="entry name" value="AMINOPEPTIDASE N"/>
    <property type="match status" value="1"/>
</dbReference>
<dbReference type="InterPro" id="IPR050344">
    <property type="entry name" value="Peptidase_M1_aminopeptidases"/>
</dbReference>
<dbReference type="Gene3D" id="1.10.390.10">
    <property type="entry name" value="Neutral Protease Domain 2"/>
    <property type="match status" value="1"/>
</dbReference>
<dbReference type="PRINTS" id="PR00756">
    <property type="entry name" value="ALADIPTASE"/>
</dbReference>
<evidence type="ECO:0000256" key="3">
    <source>
        <dbReference type="ARBA" id="ARBA00010136"/>
    </source>
</evidence>
<dbReference type="AlphaFoldDB" id="A0A4R8W8G2"/>
<evidence type="ECO:0000256" key="6">
    <source>
        <dbReference type="ARBA" id="ARBA00022670"/>
    </source>
</evidence>
<evidence type="ECO:0000256" key="10">
    <source>
        <dbReference type="ARBA" id="ARBA00023049"/>
    </source>
</evidence>
<organism evidence="15 16">
    <name type="scientific">Cryobacterium adonitolivorans</name>
    <dbReference type="NCBI Taxonomy" id="1259189"/>
    <lineage>
        <taxon>Bacteria</taxon>
        <taxon>Bacillati</taxon>
        <taxon>Actinomycetota</taxon>
        <taxon>Actinomycetes</taxon>
        <taxon>Micrococcales</taxon>
        <taxon>Microbacteriaceae</taxon>
        <taxon>Cryobacterium</taxon>
    </lineage>
</organism>
<dbReference type="GO" id="GO:0008270">
    <property type="term" value="F:zinc ion binding"/>
    <property type="evidence" value="ECO:0007669"/>
    <property type="project" value="InterPro"/>
</dbReference>
<dbReference type="OrthoDB" id="100605at2"/>
<accession>A0A4R8W8G2</accession>
<proteinExistence type="inferred from homology"/>
<evidence type="ECO:0000256" key="12">
    <source>
        <dbReference type="ARBA" id="ARBA00031533"/>
    </source>
</evidence>
<dbReference type="SUPFAM" id="SSF55486">
    <property type="entry name" value="Metalloproteases ('zincins'), catalytic domain"/>
    <property type="match status" value="1"/>
</dbReference>
<evidence type="ECO:0000256" key="8">
    <source>
        <dbReference type="ARBA" id="ARBA00022801"/>
    </source>
</evidence>
<dbReference type="InterPro" id="IPR042097">
    <property type="entry name" value="Aminopeptidase_N-like_N_sf"/>
</dbReference>
<feature type="domain" description="Peptidase M1 membrane alanine aminopeptidase" evidence="13">
    <location>
        <begin position="248"/>
        <end position="439"/>
    </location>
</feature>
<dbReference type="Gene3D" id="2.60.40.1730">
    <property type="entry name" value="tricorn interacting facor f3 domain"/>
    <property type="match status" value="1"/>
</dbReference>
<dbReference type="GO" id="GO:0008237">
    <property type="term" value="F:metallopeptidase activity"/>
    <property type="evidence" value="ECO:0007669"/>
    <property type="project" value="UniProtKB-KW"/>
</dbReference>
<dbReference type="CDD" id="cd09603">
    <property type="entry name" value="M1_APN_like"/>
    <property type="match status" value="1"/>
</dbReference>
<evidence type="ECO:0000256" key="2">
    <source>
        <dbReference type="ARBA" id="ARBA00001947"/>
    </source>
</evidence>
<sequence>MEDLTPMLQPTPTILGSASAGDPYLPSSGNGGYTVAHYDLELDYRVATNRLTAAATITARALTALGRFSLDLAGLSVDRVTVNGRAPAKTVHAARKLVLTPAVALAAGETFEVVVRYRGAPHPVRSHWGELGWEELTDGVLVAGQPSGAPSWFPCNDHPSDKATFRIQLTCEAPYTVVSNGPLVARSTRSGRTSWTFDVREPMAAYLASVQIGRYRRHDIAAAPVAHSLYFPPALARPVAVDFARLGEMIMVFSEAFGPYPFPAFSVIVTADELEIPLEAHGLAVFGRNHVDGLHGSDRLIAHELAHQWFGNSLTLTRWADIWLHEGFACYAEWIWAEASGGLTAHANAVLHRAELDLLPKNIVVADPGPHDMFDDRVYKRGALALHAVRQAIGDEAFFTALRAYTRTHRHGSVTTNDLLGCFRVASGTGVADKIVARWVAAKSLPPLQPAVPAPLAPTL</sequence>
<dbReference type="InterPro" id="IPR045357">
    <property type="entry name" value="Aminopeptidase_N-like_N"/>
</dbReference>
<comment type="catalytic activity">
    <reaction evidence="1">
        <text>Release of an N-terminal amino acid, Xaa-|-Yaa- from a peptide, amide or arylamide. Xaa is preferably Ala, but may be most amino acids including Pro (slow action). When a terminal hydrophobic residue is followed by a prolyl residue, the two may be released as an intact Xaa-Pro dipeptide.</text>
        <dbReference type="EC" id="3.4.11.2"/>
    </reaction>
</comment>